<dbReference type="InterPro" id="IPR003439">
    <property type="entry name" value="ABC_transporter-like_ATP-bd"/>
</dbReference>
<dbReference type="GO" id="GO:0005524">
    <property type="term" value="F:ATP binding"/>
    <property type="evidence" value="ECO:0007669"/>
    <property type="project" value="UniProtKB-KW"/>
</dbReference>
<dbReference type="PANTHER" id="PTHR24223">
    <property type="entry name" value="ATP-BINDING CASSETTE SUB-FAMILY C"/>
    <property type="match status" value="1"/>
</dbReference>
<dbReference type="FunFam" id="1.20.1560.10:FF:000014">
    <property type="entry name" value="Multidrug resistance-associated protein member 4"/>
    <property type="match status" value="1"/>
</dbReference>
<evidence type="ECO:0000313" key="13">
    <source>
        <dbReference type="Proteomes" id="UP000295192"/>
    </source>
</evidence>
<dbReference type="InterPro" id="IPR044726">
    <property type="entry name" value="ABCC_6TM_D2"/>
</dbReference>
<keyword evidence="2" id="KW-0813">Transport</keyword>
<dbReference type="CDD" id="cd03250">
    <property type="entry name" value="ABCC_MRP_domain1"/>
    <property type="match status" value="1"/>
</dbReference>
<reference evidence="12 13" key="1">
    <citation type="journal article" date="2019" name="J. Hered.">
        <title>An Improved Genome Assembly for Drosophila navojoa, the Basal Species in the mojavensis Cluster.</title>
        <authorList>
            <person name="Vanderlinde T."/>
            <person name="Dupim E.G."/>
            <person name="Nazario-Yepiz N.O."/>
            <person name="Carvalho A.B."/>
        </authorList>
    </citation>
    <scope>NUCLEOTIDE SEQUENCE [LARGE SCALE GENOMIC DNA]</scope>
    <source>
        <strain evidence="12">Navoj_Jal97</strain>
        <tissue evidence="12">Whole organism</tissue>
    </source>
</reference>
<dbReference type="STRING" id="7232.A0A484BU51"/>
<proteinExistence type="predicted"/>
<dbReference type="SUPFAM" id="SSF90123">
    <property type="entry name" value="ABC transporter transmembrane region"/>
    <property type="match status" value="2"/>
</dbReference>
<protein>
    <submittedName>
        <fullName evidence="12">Uncharacterized protein</fullName>
    </submittedName>
</protein>
<feature type="transmembrane region" description="Helical" evidence="9">
    <location>
        <begin position="279"/>
        <end position="298"/>
    </location>
</feature>
<evidence type="ECO:0000259" key="11">
    <source>
        <dbReference type="PROSITE" id="PS50929"/>
    </source>
</evidence>
<keyword evidence="7 9" id="KW-0472">Membrane</keyword>
<keyword evidence="5" id="KW-0067">ATP-binding</keyword>
<evidence type="ECO:0000256" key="7">
    <source>
        <dbReference type="ARBA" id="ARBA00023136"/>
    </source>
</evidence>
<evidence type="ECO:0000256" key="1">
    <source>
        <dbReference type="ARBA" id="ARBA00004141"/>
    </source>
</evidence>
<evidence type="ECO:0000256" key="4">
    <source>
        <dbReference type="ARBA" id="ARBA00022741"/>
    </source>
</evidence>
<name>A0A484BU51_DRONA</name>
<dbReference type="Gene3D" id="1.20.1560.10">
    <property type="entry name" value="ABC transporter type 1, transmembrane domain"/>
    <property type="match status" value="2"/>
</dbReference>
<dbReference type="CDD" id="cd03244">
    <property type="entry name" value="ABCC_MRP_domain2"/>
    <property type="match status" value="1"/>
</dbReference>
<feature type="transmembrane region" description="Helical" evidence="9">
    <location>
        <begin position="825"/>
        <end position="847"/>
    </location>
</feature>
<feature type="transmembrane region" description="Helical" evidence="9">
    <location>
        <begin position="83"/>
        <end position="114"/>
    </location>
</feature>
<feature type="domain" description="ABC transmembrane type-1" evidence="11">
    <location>
        <begin position="771"/>
        <end position="1065"/>
    </location>
</feature>
<feature type="transmembrane region" description="Helical" evidence="9">
    <location>
        <begin position="370"/>
        <end position="388"/>
    </location>
</feature>
<dbReference type="InterPro" id="IPR044746">
    <property type="entry name" value="ABCC_6TM_D1"/>
</dbReference>
<dbReference type="Proteomes" id="UP000295192">
    <property type="component" value="Unassembled WGS sequence"/>
</dbReference>
<feature type="domain" description="ABC transporter" evidence="10">
    <location>
        <begin position="456"/>
        <end position="683"/>
    </location>
</feature>
<keyword evidence="3 9" id="KW-0812">Transmembrane</keyword>
<dbReference type="GO" id="GO:0140359">
    <property type="term" value="F:ABC-type transporter activity"/>
    <property type="evidence" value="ECO:0007669"/>
    <property type="project" value="InterPro"/>
</dbReference>
<dbReference type="Pfam" id="PF00664">
    <property type="entry name" value="ABC_membrane"/>
    <property type="match status" value="2"/>
</dbReference>
<accession>A0A484BU51</accession>
<dbReference type="PANTHER" id="PTHR24223:SF415">
    <property type="entry name" value="FI20190P1"/>
    <property type="match status" value="1"/>
</dbReference>
<dbReference type="PROSITE" id="PS50929">
    <property type="entry name" value="ABC_TM1F"/>
    <property type="match status" value="2"/>
</dbReference>
<dbReference type="CDD" id="cd18579">
    <property type="entry name" value="ABC_6TM_ABCC_D1"/>
    <property type="match status" value="1"/>
</dbReference>
<dbReference type="OMA" id="KDHDLEM"/>
<evidence type="ECO:0000313" key="12">
    <source>
        <dbReference type="EMBL" id="TDG52184.1"/>
    </source>
</evidence>
<dbReference type="InterPro" id="IPR027417">
    <property type="entry name" value="P-loop_NTPase"/>
</dbReference>
<feature type="domain" description="ABC transporter" evidence="10">
    <location>
        <begin position="1102"/>
        <end position="1331"/>
    </location>
</feature>
<evidence type="ECO:0000256" key="9">
    <source>
        <dbReference type="SAM" id="Phobius"/>
    </source>
</evidence>
<gene>
    <name evidence="12" type="ORF">AWZ03_001465</name>
</gene>
<comment type="subcellular location">
    <subcellularLocation>
        <location evidence="1">Membrane</location>
        <topology evidence="1">Multi-pass membrane protein</topology>
    </subcellularLocation>
</comment>
<evidence type="ECO:0000256" key="3">
    <source>
        <dbReference type="ARBA" id="ARBA00022692"/>
    </source>
</evidence>
<evidence type="ECO:0000256" key="8">
    <source>
        <dbReference type="SAM" id="MobiDB-lite"/>
    </source>
</evidence>
<feature type="transmembrane region" description="Helical" evidence="9">
    <location>
        <begin position="180"/>
        <end position="200"/>
    </location>
</feature>
<dbReference type="EMBL" id="LSRL02000005">
    <property type="protein sequence ID" value="TDG52184.1"/>
    <property type="molecule type" value="Genomic_DNA"/>
</dbReference>
<organism evidence="12 13">
    <name type="scientific">Drosophila navojoa</name>
    <name type="common">Fruit fly</name>
    <dbReference type="NCBI Taxonomy" id="7232"/>
    <lineage>
        <taxon>Eukaryota</taxon>
        <taxon>Metazoa</taxon>
        <taxon>Ecdysozoa</taxon>
        <taxon>Arthropoda</taxon>
        <taxon>Hexapoda</taxon>
        <taxon>Insecta</taxon>
        <taxon>Pterygota</taxon>
        <taxon>Neoptera</taxon>
        <taxon>Endopterygota</taxon>
        <taxon>Diptera</taxon>
        <taxon>Brachycera</taxon>
        <taxon>Muscomorpha</taxon>
        <taxon>Ephydroidea</taxon>
        <taxon>Drosophilidae</taxon>
        <taxon>Drosophila</taxon>
    </lineage>
</organism>
<keyword evidence="6 9" id="KW-1133">Transmembrane helix</keyword>
<comment type="caution">
    <text evidence="12">The sequence shown here is derived from an EMBL/GenBank/DDBJ whole genome shotgun (WGS) entry which is preliminary data.</text>
</comment>
<dbReference type="SUPFAM" id="SSF52540">
    <property type="entry name" value="P-loop containing nucleoside triphosphate hydrolases"/>
    <property type="match status" value="2"/>
</dbReference>
<dbReference type="FunFam" id="3.40.50.300:FF:000163">
    <property type="entry name" value="Multidrug resistance-associated protein member 4"/>
    <property type="match status" value="1"/>
</dbReference>
<dbReference type="CDD" id="cd18580">
    <property type="entry name" value="ABC_6TM_ABCC_D2"/>
    <property type="match status" value="1"/>
</dbReference>
<evidence type="ECO:0000256" key="6">
    <source>
        <dbReference type="ARBA" id="ARBA00022989"/>
    </source>
</evidence>
<evidence type="ECO:0000256" key="2">
    <source>
        <dbReference type="ARBA" id="ARBA00022448"/>
    </source>
</evidence>
<dbReference type="InterPro" id="IPR017871">
    <property type="entry name" value="ABC_transporter-like_CS"/>
</dbReference>
<dbReference type="InterPro" id="IPR011527">
    <property type="entry name" value="ABC1_TM_dom"/>
</dbReference>
<evidence type="ECO:0000256" key="5">
    <source>
        <dbReference type="ARBA" id="ARBA00022840"/>
    </source>
</evidence>
<dbReference type="Gene3D" id="3.40.50.300">
    <property type="entry name" value="P-loop containing nucleotide triphosphate hydrolases"/>
    <property type="match status" value="2"/>
</dbReference>
<dbReference type="FunFam" id="3.40.50.300:FF:000997">
    <property type="entry name" value="Multidrug resistance-associated protein 1"/>
    <property type="match status" value="1"/>
</dbReference>
<keyword evidence="13" id="KW-1185">Reference proteome</keyword>
<sequence>MDCSAKPKRKNPCAQASILSRLSFAWAVPLLLRGCRQGLNADDLTECLKEDHSEQLGNRLEHEWLKELATAQRKSRNPELRNALLRCFWTPFIVNGILCVIFIALKMLIAAILAQLLLQLQQKVAETVIYKINELPQLLNNNSLGTFNISSPDNAVATNSSNQARSLGTSDGSWYNVYSLGVWLVAINFISCILWHHLYLRQRLMGARMRIGCCSLVYRKTLRLSMRTVGGTPAGHLINLISNDVSRLDYALVFAHYIWILPIHSLVTCYIVWLQVGFPALIGVMGLLLKTVPVQVALSKLTAALRKRIARRTDVRVGIMNELMQGIQVIKMYAWENSFEKVVSNARRSEVQQLRYANYLYGFQRTTRFFIQRTTLFLTLAAAVFMGQSITADFVFSVVIYYNTLQLVAAVYFPLAINLRAEAVVSIARVQTFLLQEEREKYLESPRKADTGMDSLALNNINASWDKEKPQNTLRNVNLLIKKGQLCAIIGSVGSGKSSLLQLLLRELPIIDGSLIVNEEVSYASQEPWLFSETVRNNILFGEKYDRKRYVDVTKACALITDFQQLRDGDETILADRGASLSGGQRARISLARAIYKHASIYLLDDPLSAVDAHVGRHLFDEVIGPRGRLAQQKATRVLVTHQVHFLSDADWIVVVEKGEIVAQGTYQDIINSDVDLARLLETPVKIEDINAEKEACPLPRNEPEEQDEDEDIDALSDGSMPLKTRTRRDSIQSNHLAESGKQAKLPEKDNSLAETQATGGVSARVFLEYFKAGSSLLGIGFMVCIMLLSQIVFSGSDYFSNFWTQQEHLRSQSEPTSLSTYECMYIYGGLILGVVFMTTFRGYLFLKACMHASKVLHDRMFRCILHASMRFFHNNTSGRILNRFSKDIGTMDEWLPRHMLEFIQHGLVIFGILALIVVVNPMLFPAVMVVTLLDMLILKVYLRPSQDLKRMEGICRSPVISHLTSTLSGISIIRSRQMQSTAIREFDLLQDVHSGVWHLAEATNTALGLWVDTINSVFLGAVTFSFIGLSGATFSGNVGLAISQAILLSGMVQYCVREFAESLQQMTSVERVLEYTELEQEQSPNSDSNELSPLWPQHGKIEFRDMSLRYDPNGLAVLNHLNLVIEPGWKVGIVGRTGAGKSSLIGALFRLAYIEGGIYIDDIETGSISLETLRARISIIPQDPVLFSATIRYNLDPFERYSDAELWRALEDVELRAAIPGLDFMVTERGSNFSVGQRQLLCLARAILRNNKVLVLDEATANVDLRNDSLIQTTIRDKFQSCTVLTVAHRLRTVMDSDRIVIMDAGNAVEFDVPHVLLQKPDGVLTQMVEATGGEADALRQLASKSFQEMLQPGGKKRTDESQLLMLLERTAGILVDNQVPS</sequence>
<evidence type="ECO:0000259" key="10">
    <source>
        <dbReference type="PROSITE" id="PS50893"/>
    </source>
</evidence>
<dbReference type="GO" id="GO:0016887">
    <property type="term" value="F:ATP hydrolysis activity"/>
    <property type="evidence" value="ECO:0007669"/>
    <property type="project" value="InterPro"/>
</dbReference>
<feature type="region of interest" description="Disordered" evidence="8">
    <location>
        <begin position="692"/>
        <end position="751"/>
    </location>
</feature>
<feature type="compositionally biased region" description="Acidic residues" evidence="8">
    <location>
        <begin position="705"/>
        <end position="715"/>
    </location>
</feature>
<dbReference type="InterPro" id="IPR050173">
    <property type="entry name" value="ABC_transporter_C-like"/>
</dbReference>
<feature type="transmembrane region" description="Helical" evidence="9">
    <location>
        <begin position="394"/>
        <end position="413"/>
    </location>
</feature>
<feature type="domain" description="ABC transmembrane type-1" evidence="11">
    <location>
        <begin position="97"/>
        <end position="406"/>
    </location>
</feature>
<dbReference type="SMART" id="SM00382">
    <property type="entry name" value="AAA"/>
    <property type="match status" value="2"/>
</dbReference>
<dbReference type="InterPro" id="IPR036640">
    <property type="entry name" value="ABC1_TM_sf"/>
</dbReference>
<dbReference type="OrthoDB" id="6500128at2759"/>
<dbReference type="PROSITE" id="PS00211">
    <property type="entry name" value="ABC_TRANSPORTER_1"/>
    <property type="match status" value="2"/>
</dbReference>
<keyword evidence="4" id="KW-0547">Nucleotide-binding</keyword>
<dbReference type="InterPro" id="IPR003593">
    <property type="entry name" value="AAA+_ATPase"/>
</dbReference>
<feature type="transmembrane region" description="Helical" evidence="9">
    <location>
        <begin position="250"/>
        <end position="273"/>
    </location>
</feature>
<feature type="transmembrane region" description="Helical" evidence="9">
    <location>
        <begin position="775"/>
        <end position="794"/>
    </location>
</feature>
<dbReference type="GO" id="GO:0016020">
    <property type="term" value="C:membrane"/>
    <property type="evidence" value="ECO:0007669"/>
    <property type="project" value="UniProtKB-SubCell"/>
</dbReference>
<dbReference type="Pfam" id="PF00005">
    <property type="entry name" value="ABC_tran"/>
    <property type="match status" value="2"/>
</dbReference>
<dbReference type="PROSITE" id="PS50893">
    <property type="entry name" value="ABC_TRANSPORTER_2"/>
    <property type="match status" value="2"/>
</dbReference>